<sequence>MPDFSWQQVVILSAVIFGAGLWVQYRFHPLNYLRKRPSLKDFSLREGTPPDALSASAPKSSAVRSLEDQFSQGNLSFNASLELAEVYRRQGDVQAAIDIHQSLYGRPGLSWDSQQRAQLELAKDFYSAGILGRAEDLFRSLIAQHGTYSTEAARLLLKIYQQQKDWEAAVNLFKAHQSLASNGLSLDHVHMLCEQAQYLAGSDTKKALQLVKEAVAIDAVSRRPLISFISLAVQSGADSDLNRYIQRYIDQHSDRMDLLRNVLRSLCLKRPEYVNRITPVLTKNHHNPEVRLIHGDLLCRLERMEEGVALLDSVPVNGVTIAYQLQHLSQRQREPSLERIARTLSPLKDQHWLYRCSHCGYETSAHHWHCPQCDRWETLNLNQGQFANLLI</sequence>
<feature type="domain" description="LapB rubredoxin metal binding" evidence="3">
    <location>
        <begin position="354"/>
        <end position="379"/>
    </location>
</feature>
<keyword evidence="1" id="KW-0479">Metal-binding</keyword>
<dbReference type="SUPFAM" id="SSF48452">
    <property type="entry name" value="TPR-like"/>
    <property type="match status" value="1"/>
</dbReference>
<protein>
    <recommendedName>
        <fullName evidence="3">LapB rubredoxin metal binding domain-containing protein</fullName>
    </recommendedName>
</protein>
<evidence type="ECO:0000256" key="1">
    <source>
        <dbReference type="ARBA" id="ARBA00022723"/>
    </source>
</evidence>
<keyword evidence="2" id="KW-0812">Transmembrane</keyword>
<dbReference type="InterPro" id="IPR041166">
    <property type="entry name" value="Rubredoxin_2"/>
</dbReference>
<keyword evidence="2" id="KW-1133">Transmembrane helix</keyword>
<dbReference type="InterPro" id="IPR019734">
    <property type="entry name" value="TPR_rpt"/>
</dbReference>
<dbReference type="Gene3D" id="1.25.40.10">
    <property type="entry name" value="Tetratricopeptide repeat domain"/>
    <property type="match status" value="1"/>
</dbReference>
<feature type="transmembrane region" description="Helical" evidence="2">
    <location>
        <begin position="6"/>
        <end position="25"/>
    </location>
</feature>
<organism evidence="4">
    <name type="scientific">Salinispirillum sp. LH 10-3-1</name>
    <dbReference type="NCBI Taxonomy" id="2952525"/>
    <lineage>
        <taxon>Bacteria</taxon>
        <taxon>Pseudomonadati</taxon>
        <taxon>Pseudomonadota</taxon>
        <taxon>Gammaproteobacteria</taxon>
        <taxon>Oceanospirillales</taxon>
        <taxon>Saccharospirillaceae</taxon>
        <taxon>Salinispirillum</taxon>
    </lineage>
</organism>
<gene>
    <name evidence="4" type="ORF">NFC81_08425</name>
</gene>
<accession>A0AB38YBT8</accession>
<dbReference type="RefSeq" id="WP_304994039.1">
    <property type="nucleotide sequence ID" value="NZ_CP101717.1"/>
</dbReference>
<proteinExistence type="predicted"/>
<reference evidence="4" key="1">
    <citation type="submission" date="2022-07" db="EMBL/GenBank/DDBJ databases">
        <title>Complete genome sequence of Salinispirillum sp. LH10-3-1 capable of multiple carbohydrate inversion isolated from a soda lake.</title>
        <authorList>
            <person name="Liu J."/>
            <person name="Zhai Y."/>
            <person name="Zhang H."/>
            <person name="Yang H."/>
            <person name="Qu J."/>
            <person name="Li J."/>
        </authorList>
    </citation>
    <scope>NUCLEOTIDE SEQUENCE</scope>
    <source>
        <strain evidence="4">LH 10-3-1</strain>
    </source>
</reference>
<keyword evidence="2" id="KW-0472">Membrane</keyword>
<dbReference type="InterPro" id="IPR011990">
    <property type="entry name" value="TPR-like_helical_dom_sf"/>
</dbReference>
<evidence type="ECO:0000259" key="3">
    <source>
        <dbReference type="Pfam" id="PF18073"/>
    </source>
</evidence>
<dbReference type="AlphaFoldDB" id="A0AB38YBT8"/>
<evidence type="ECO:0000256" key="2">
    <source>
        <dbReference type="SAM" id="Phobius"/>
    </source>
</evidence>
<dbReference type="EMBL" id="CP101717">
    <property type="protein sequence ID" value="WLD56755.1"/>
    <property type="molecule type" value="Genomic_DNA"/>
</dbReference>
<dbReference type="Pfam" id="PF18073">
    <property type="entry name" value="Zn_ribbon_LapB"/>
    <property type="match status" value="1"/>
</dbReference>
<evidence type="ECO:0000313" key="4">
    <source>
        <dbReference type="EMBL" id="WLD56755.1"/>
    </source>
</evidence>
<dbReference type="Pfam" id="PF13176">
    <property type="entry name" value="TPR_7"/>
    <property type="match status" value="1"/>
</dbReference>
<dbReference type="GO" id="GO:0046872">
    <property type="term" value="F:metal ion binding"/>
    <property type="evidence" value="ECO:0007669"/>
    <property type="project" value="UniProtKB-KW"/>
</dbReference>
<name>A0AB38YBT8_9GAMM</name>